<dbReference type="PROSITE" id="PS51257">
    <property type="entry name" value="PROKAR_LIPOPROTEIN"/>
    <property type="match status" value="1"/>
</dbReference>
<dbReference type="GO" id="GO:0019239">
    <property type="term" value="F:deaminase activity"/>
    <property type="evidence" value="ECO:0007669"/>
    <property type="project" value="TreeGrafter"/>
</dbReference>
<reference evidence="4" key="1">
    <citation type="journal article" date="2015" name="PLoS Genet.">
        <title>Genome Sequence and Transcriptome Analyses of Chrysochromulina tobin: Metabolic Tools for Enhanced Algal Fitness in the Prominent Order Prymnesiales (Haptophyceae).</title>
        <authorList>
            <person name="Hovde B.T."/>
            <person name="Deodato C.R."/>
            <person name="Hunsperger H.M."/>
            <person name="Ryken S.A."/>
            <person name="Yost W."/>
            <person name="Jha R.K."/>
            <person name="Patterson J."/>
            <person name="Monnat R.J. Jr."/>
            <person name="Barlow S.B."/>
            <person name="Starkenburg S.R."/>
            <person name="Cattolico R.A."/>
        </authorList>
    </citation>
    <scope>NUCLEOTIDE SEQUENCE</scope>
    <source>
        <strain evidence="4">CCMP291</strain>
    </source>
</reference>
<comment type="similarity">
    <text evidence="1">Belongs to the RutC family.</text>
</comment>
<protein>
    <submittedName>
        <fullName evidence="3">Endoribonuclease l-psp</fullName>
    </submittedName>
</protein>
<organism evidence="3 4">
    <name type="scientific">Chrysochromulina tobinii</name>
    <dbReference type="NCBI Taxonomy" id="1460289"/>
    <lineage>
        <taxon>Eukaryota</taxon>
        <taxon>Haptista</taxon>
        <taxon>Haptophyta</taxon>
        <taxon>Prymnesiophyceae</taxon>
        <taxon>Prymnesiales</taxon>
        <taxon>Chrysochromulinaceae</taxon>
        <taxon>Chrysochromulina</taxon>
    </lineage>
</organism>
<dbReference type="PANTHER" id="PTHR11803">
    <property type="entry name" value="2-IMINOBUTANOATE/2-IMINOPROPANOATE DEAMINASE RIDA"/>
    <property type="match status" value="1"/>
</dbReference>
<proteinExistence type="inferred from homology"/>
<dbReference type="Gene3D" id="3.30.1330.40">
    <property type="entry name" value="RutC-like"/>
    <property type="match status" value="1"/>
</dbReference>
<feature type="transmembrane region" description="Helical" evidence="2">
    <location>
        <begin position="6"/>
        <end position="26"/>
    </location>
</feature>
<keyword evidence="2" id="KW-0472">Membrane</keyword>
<name>A0A0M0JH70_9EUKA</name>
<keyword evidence="4" id="KW-1185">Reference proteome</keyword>
<comment type="caution">
    <text evidence="3">The sequence shown here is derived from an EMBL/GenBank/DDBJ whole genome shotgun (WGS) entry which is preliminary data.</text>
</comment>
<dbReference type="InterPro" id="IPR035959">
    <property type="entry name" value="RutC-like_sf"/>
</dbReference>
<gene>
    <name evidence="3" type="ORF">Ctob_010158</name>
</gene>
<dbReference type="Pfam" id="PF01042">
    <property type="entry name" value="Ribonuc_L-PSP"/>
    <property type="match status" value="1"/>
</dbReference>
<dbReference type="AlphaFoldDB" id="A0A0M0JH70"/>
<dbReference type="OrthoDB" id="309640at2759"/>
<dbReference type="EMBL" id="JWZX01002955">
    <property type="protein sequence ID" value="KOO25578.1"/>
    <property type="molecule type" value="Genomic_DNA"/>
</dbReference>
<evidence type="ECO:0000313" key="3">
    <source>
        <dbReference type="EMBL" id="KOO25578.1"/>
    </source>
</evidence>
<dbReference type="SUPFAM" id="SSF55298">
    <property type="entry name" value="YjgF-like"/>
    <property type="match status" value="1"/>
</dbReference>
<accession>A0A0M0JH70</accession>
<evidence type="ECO:0000256" key="1">
    <source>
        <dbReference type="ARBA" id="ARBA00010552"/>
    </source>
</evidence>
<evidence type="ECO:0000256" key="2">
    <source>
        <dbReference type="SAM" id="Phobius"/>
    </source>
</evidence>
<evidence type="ECO:0000313" key="4">
    <source>
        <dbReference type="Proteomes" id="UP000037460"/>
    </source>
</evidence>
<dbReference type="PANTHER" id="PTHR11803:SF58">
    <property type="entry name" value="PROTEIN HMF1-RELATED"/>
    <property type="match status" value="1"/>
</dbReference>
<dbReference type="GO" id="GO:0005829">
    <property type="term" value="C:cytosol"/>
    <property type="evidence" value="ECO:0007669"/>
    <property type="project" value="TreeGrafter"/>
</dbReference>
<dbReference type="CDD" id="cd00448">
    <property type="entry name" value="YjgF_YER057c_UK114_family"/>
    <property type="match status" value="1"/>
</dbReference>
<keyword evidence="2" id="KW-1133">Transmembrane helix</keyword>
<dbReference type="Proteomes" id="UP000037460">
    <property type="component" value="Unassembled WGS sequence"/>
</dbReference>
<dbReference type="InterPro" id="IPR006175">
    <property type="entry name" value="YjgF/YER057c/UK114"/>
</dbReference>
<dbReference type="GO" id="GO:0005739">
    <property type="term" value="C:mitochondrion"/>
    <property type="evidence" value="ECO:0007669"/>
    <property type="project" value="TreeGrafter"/>
</dbReference>
<keyword evidence="2" id="KW-0812">Transmembrane</keyword>
<sequence>MRFGGYPVGSYLAAITLIACAAAYEARRAPKRKLRHIHTGKAASPGVGHYSQAIVHGDRMYVIGLLPITPAGEKLGSRPFAEQVRQVFSNLKAILEEAGTDTDSLLSVRVYITDIDCWAEFNALFASFMGAHKPARCVVPVPVLHYGTALELEAVAAI</sequence>